<dbReference type="Proteomes" id="UP000006591">
    <property type="component" value="Chromosome 10"/>
</dbReference>
<proteinExistence type="predicted"/>
<evidence type="ECO:0000313" key="1">
    <source>
        <dbReference type="EnsemblPlants" id="ONIVA10G09080.1"/>
    </source>
</evidence>
<dbReference type="AlphaFoldDB" id="A0A0E0IRZ7"/>
<organism evidence="1">
    <name type="scientific">Oryza nivara</name>
    <name type="common">Indian wild rice</name>
    <name type="synonym">Oryza sativa f. spontanea</name>
    <dbReference type="NCBI Taxonomy" id="4536"/>
    <lineage>
        <taxon>Eukaryota</taxon>
        <taxon>Viridiplantae</taxon>
        <taxon>Streptophyta</taxon>
        <taxon>Embryophyta</taxon>
        <taxon>Tracheophyta</taxon>
        <taxon>Spermatophyta</taxon>
        <taxon>Magnoliopsida</taxon>
        <taxon>Liliopsida</taxon>
        <taxon>Poales</taxon>
        <taxon>Poaceae</taxon>
        <taxon>BOP clade</taxon>
        <taxon>Oryzoideae</taxon>
        <taxon>Oryzeae</taxon>
        <taxon>Oryzinae</taxon>
        <taxon>Oryza</taxon>
    </lineage>
</organism>
<accession>A0A0E0IRZ7</accession>
<sequence>MQGDRIPLPQQNSFSFTSISRKSTWHNGRAGGGGRVAAVAEARELGEGAVVVAGAEGGSDGSGRS</sequence>
<dbReference type="Gramene" id="ONIVA10G09080.1">
    <property type="protein sequence ID" value="ONIVA10G09080.1"/>
    <property type="gene ID" value="ONIVA10G09080"/>
</dbReference>
<protein>
    <submittedName>
        <fullName evidence="1">Uncharacterized protein</fullName>
    </submittedName>
</protein>
<keyword evidence="2" id="KW-1185">Reference proteome</keyword>
<reference evidence="1" key="2">
    <citation type="submission" date="2018-04" db="EMBL/GenBank/DDBJ databases">
        <title>OnivRS2 (Oryza nivara Reference Sequence Version 2).</title>
        <authorList>
            <person name="Zhang J."/>
            <person name="Kudrna D."/>
            <person name="Lee S."/>
            <person name="Talag J."/>
            <person name="Rajasekar S."/>
            <person name="Welchert J."/>
            <person name="Hsing Y.-I."/>
            <person name="Wing R.A."/>
        </authorList>
    </citation>
    <scope>NUCLEOTIDE SEQUENCE [LARGE SCALE GENOMIC DNA]</scope>
</reference>
<reference evidence="1" key="1">
    <citation type="submission" date="2015-04" db="UniProtKB">
        <authorList>
            <consortium name="EnsemblPlants"/>
        </authorList>
    </citation>
    <scope>IDENTIFICATION</scope>
    <source>
        <strain evidence="1">SL10</strain>
    </source>
</reference>
<name>A0A0E0IRZ7_ORYNI</name>
<dbReference type="HOGENOM" id="CLU_2853613_0_0_1"/>
<dbReference type="EnsemblPlants" id="ONIVA10G09080.1">
    <property type="protein sequence ID" value="ONIVA10G09080.1"/>
    <property type="gene ID" value="ONIVA10G09080"/>
</dbReference>
<evidence type="ECO:0000313" key="2">
    <source>
        <dbReference type="Proteomes" id="UP000006591"/>
    </source>
</evidence>